<name>A0A9W8IF23_9FUNG</name>
<evidence type="ECO:0000256" key="1">
    <source>
        <dbReference type="SAM" id="MobiDB-lite"/>
    </source>
</evidence>
<proteinExistence type="predicted"/>
<gene>
    <name evidence="2" type="ORF">GGH94_004827</name>
</gene>
<feature type="region of interest" description="Disordered" evidence="1">
    <location>
        <begin position="143"/>
        <end position="164"/>
    </location>
</feature>
<keyword evidence="3" id="KW-1185">Reference proteome</keyword>
<comment type="caution">
    <text evidence="2">The sequence shown here is derived from an EMBL/GenBank/DDBJ whole genome shotgun (WGS) entry which is preliminary data.</text>
</comment>
<accession>A0A9W8IF23</accession>
<organism evidence="2 3">
    <name type="scientific">Coemansia aciculifera</name>
    <dbReference type="NCBI Taxonomy" id="417176"/>
    <lineage>
        <taxon>Eukaryota</taxon>
        <taxon>Fungi</taxon>
        <taxon>Fungi incertae sedis</taxon>
        <taxon>Zoopagomycota</taxon>
        <taxon>Kickxellomycotina</taxon>
        <taxon>Kickxellomycetes</taxon>
        <taxon>Kickxellales</taxon>
        <taxon>Kickxellaceae</taxon>
        <taxon>Coemansia</taxon>
    </lineage>
</organism>
<dbReference type="Proteomes" id="UP001140074">
    <property type="component" value="Unassembled WGS sequence"/>
</dbReference>
<feature type="compositionally biased region" description="Basic and acidic residues" evidence="1">
    <location>
        <begin position="343"/>
        <end position="354"/>
    </location>
</feature>
<reference evidence="2" key="1">
    <citation type="submission" date="2022-07" db="EMBL/GenBank/DDBJ databases">
        <title>Phylogenomic reconstructions and comparative analyses of Kickxellomycotina fungi.</title>
        <authorList>
            <person name="Reynolds N.K."/>
            <person name="Stajich J.E."/>
            <person name="Barry K."/>
            <person name="Grigoriev I.V."/>
            <person name="Crous P."/>
            <person name="Smith M.E."/>
        </authorList>
    </citation>
    <scope>NUCLEOTIDE SEQUENCE</scope>
    <source>
        <strain evidence="2">RSA 476</strain>
    </source>
</reference>
<feature type="region of interest" description="Disordered" evidence="1">
    <location>
        <begin position="331"/>
        <end position="363"/>
    </location>
</feature>
<evidence type="ECO:0000313" key="2">
    <source>
        <dbReference type="EMBL" id="KAJ2861547.1"/>
    </source>
</evidence>
<evidence type="ECO:0000313" key="3">
    <source>
        <dbReference type="Proteomes" id="UP001140074"/>
    </source>
</evidence>
<protein>
    <submittedName>
        <fullName evidence="2">Uncharacterized protein</fullName>
    </submittedName>
</protein>
<sequence length="409" mass="43511">MSLGTTAASTSVAAASPAATNSPLLSIALTRNQYALECGGVLLDPSTNEVCLLFYPDSSEWRLPIGRPDAMVPPTTDTSYVPAAASVSGCEPPSHSAQRLITQITGYRCTHLHPLVADCKHNACAYIGPQMVEPLALQIEQRTSVGSPQPPTSDDMVDDTDEHQPRLSPACQYVMTCYYMAWLTQSRFEQRAATLPVGPANGHSARQSMPMAEVTWFKMDTAAQVLSHASDKLALREAIHRMTRGDVPRQPFTYSTILQAPAPAQTEIPEITEEPPASQSDAASSAESSAGFSDAATKTGTTSVTPTRVVSPPGVRNLDILRKTATSLSKRGGLLIRSGRNSTTKDEDSDDSAKKSPPATASMPLVTTSQAAAAATRPASTPQDLVVRTKPHFPRVLSIFYKLVGSSSS</sequence>
<dbReference type="EMBL" id="JANBUY010000216">
    <property type="protein sequence ID" value="KAJ2861547.1"/>
    <property type="molecule type" value="Genomic_DNA"/>
</dbReference>
<feature type="region of interest" description="Disordered" evidence="1">
    <location>
        <begin position="273"/>
        <end position="316"/>
    </location>
</feature>
<dbReference type="AlphaFoldDB" id="A0A9W8IF23"/>